<accession>A0A6P4AHF8</accession>
<evidence type="ECO:0000256" key="4">
    <source>
        <dbReference type="ARBA" id="ARBA00023004"/>
    </source>
</evidence>
<keyword evidence="3 5" id="KW-0560">Oxidoreductase</keyword>
<feature type="domain" description="Fe2OG dioxygenase" evidence="6">
    <location>
        <begin position="220"/>
        <end position="321"/>
    </location>
</feature>
<name>A0A6P4AHF8_ZIZJJ</name>
<evidence type="ECO:0000256" key="3">
    <source>
        <dbReference type="ARBA" id="ARBA00023002"/>
    </source>
</evidence>
<dbReference type="Pfam" id="PF03171">
    <property type="entry name" value="2OG-FeII_Oxy"/>
    <property type="match status" value="1"/>
</dbReference>
<dbReference type="SUPFAM" id="SSF51197">
    <property type="entry name" value="Clavaminate synthase-like"/>
    <property type="match status" value="1"/>
</dbReference>
<dbReference type="PANTHER" id="PTHR10209:SF884">
    <property type="entry name" value="1-AMINOCYCLOPROPANE-1-CARBOXYLATE OXIDASE HOMOLOG 1-LIKE"/>
    <property type="match status" value="1"/>
</dbReference>
<evidence type="ECO:0000256" key="2">
    <source>
        <dbReference type="ARBA" id="ARBA00022723"/>
    </source>
</evidence>
<sequence length="373" mass="42080">MVTNAVELAESNYDRESELKALDESKTGVKGLVDAGNLVKIPRIFIHEQQRLHKYTTHGGSKFSIPVVDLRGIIDEGDTNLRRRIVDQVRDACEKWGFFQVVNHGIPVSVLDNMIDGVRAFHEQDPGVKKTFYTRDFTNKKVVYNTNFDLYRAPATQWRDTLTCVVAPRLPDPQELPAVCRDITLDYTDRIMKLGHILFQLLSEALGLNLNYLKDIGCTEGLYLQGQYYPPCPQPELTLGTSEHADSGFLTVLLQDQLGGLQVLHENQWVNVTPIHGALVINVGDLFQLISNDKFSSVIHRVLANNIGPRISVACFFRTQLPPENSARIYGPIKELLSDENPPIYRETTIKDFVSHFFNKGLDGISALQYLKL</sequence>
<dbReference type="RefSeq" id="XP_015887935.2">
    <property type="nucleotide sequence ID" value="XM_016032449.2"/>
</dbReference>
<dbReference type="Gene3D" id="2.60.120.330">
    <property type="entry name" value="B-lactam Antibiotic, Isopenicillin N Synthase, Chain"/>
    <property type="match status" value="1"/>
</dbReference>
<dbReference type="AlphaFoldDB" id="A0A6P4AHF8"/>
<evidence type="ECO:0000313" key="8">
    <source>
        <dbReference type="RefSeq" id="XP_015887935.2"/>
    </source>
</evidence>
<evidence type="ECO:0000256" key="1">
    <source>
        <dbReference type="ARBA" id="ARBA00008056"/>
    </source>
</evidence>
<proteinExistence type="inferred from homology"/>
<evidence type="ECO:0000259" key="6">
    <source>
        <dbReference type="PROSITE" id="PS51471"/>
    </source>
</evidence>
<dbReference type="InterPro" id="IPR044861">
    <property type="entry name" value="IPNS-like_FE2OG_OXY"/>
</dbReference>
<dbReference type="KEGG" id="zju:107422943"/>
<dbReference type="InterPro" id="IPR027443">
    <property type="entry name" value="IPNS-like_sf"/>
</dbReference>
<dbReference type="GO" id="GO:0051213">
    <property type="term" value="F:dioxygenase activity"/>
    <property type="evidence" value="ECO:0007669"/>
    <property type="project" value="UniProtKB-ARBA"/>
</dbReference>
<dbReference type="GeneID" id="107422943"/>
<protein>
    <submittedName>
        <fullName evidence="8">1-aminocyclopropane-1-carboxylate oxidase homolog 1-like</fullName>
    </submittedName>
</protein>
<dbReference type="Proteomes" id="UP001652623">
    <property type="component" value="Chromosome 3"/>
</dbReference>
<comment type="similarity">
    <text evidence="1 5">Belongs to the iron/ascorbate-dependent oxidoreductase family.</text>
</comment>
<dbReference type="PANTHER" id="PTHR10209">
    <property type="entry name" value="OXIDOREDUCTASE, 2OG-FE II OXYGENASE FAMILY PROTEIN"/>
    <property type="match status" value="1"/>
</dbReference>
<reference evidence="8" key="1">
    <citation type="submission" date="2025-08" db="UniProtKB">
        <authorList>
            <consortium name="RefSeq"/>
        </authorList>
    </citation>
    <scope>IDENTIFICATION</scope>
    <source>
        <tissue evidence="8">Seedling</tissue>
    </source>
</reference>
<dbReference type="InParanoid" id="A0A6P4AHF8"/>
<dbReference type="InterPro" id="IPR026992">
    <property type="entry name" value="DIOX_N"/>
</dbReference>
<keyword evidence="2 5" id="KW-0479">Metal-binding</keyword>
<dbReference type="GO" id="GO:0046872">
    <property type="term" value="F:metal ion binding"/>
    <property type="evidence" value="ECO:0007669"/>
    <property type="project" value="UniProtKB-KW"/>
</dbReference>
<dbReference type="Pfam" id="PF14226">
    <property type="entry name" value="DIOX_N"/>
    <property type="match status" value="1"/>
</dbReference>
<evidence type="ECO:0000256" key="5">
    <source>
        <dbReference type="RuleBase" id="RU003682"/>
    </source>
</evidence>
<keyword evidence="7" id="KW-1185">Reference proteome</keyword>
<organism evidence="7 8">
    <name type="scientific">Ziziphus jujuba</name>
    <name type="common">Chinese jujube</name>
    <name type="synonym">Ziziphus sativa</name>
    <dbReference type="NCBI Taxonomy" id="326968"/>
    <lineage>
        <taxon>Eukaryota</taxon>
        <taxon>Viridiplantae</taxon>
        <taxon>Streptophyta</taxon>
        <taxon>Embryophyta</taxon>
        <taxon>Tracheophyta</taxon>
        <taxon>Spermatophyta</taxon>
        <taxon>Magnoliopsida</taxon>
        <taxon>eudicotyledons</taxon>
        <taxon>Gunneridae</taxon>
        <taxon>Pentapetalae</taxon>
        <taxon>rosids</taxon>
        <taxon>fabids</taxon>
        <taxon>Rosales</taxon>
        <taxon>Rhamnaceae</taxon>
        <taxon>Paliureae</taxon>
        <taxon>Ziziphus</taxon>
    </lineage>
</organism>
<dbReference type="PROSITE" id="PS51471">
    <property type="entry name" value="FE2OG_OXY"/>
    <property type="match status" value="1"/>
</dbReference>
<keyword evidence="4 5" id="KW-0408">Iron</keyword>
<gene>
    <name evidence="8" type="primary">LOC107422943</name>
</gene>
<evidence type="ECO:0000313" key="7">
    <source>
        <dbReference type="Proteomes" id="UP001652623"/>
    </source>
</evidence>
<dbReference type="InterPro" id="IPR005123">
    <property type="entry name" value="Oxoglu/Fe-dep_dioxygenase_dom"/>
</dbReference>